<protein>
    <submittedName>
        <fullName evidence="2">Uncharacterized protein</fullName>
    </submittedName>
</protein>
<evidence type="ECO:0000313" key="2">
    <source>
        <dbReference type="EMBL" id="OGE74498.1"/>
    </source>
</evidence>
<name>A0A1F5NAA2_9BACT</name>
<accession>A0A1F5NAA2</accession>
<comment type="caution">
    <text evidence="2">The sequence shown here is derived from an EMBL/GenBank/DDBJ whole genome shotgun (WGS) entry which is preliminary data.</text>
</comment>
<evidence type="ECO:0000256" key="1">
    <source>
        <dbReference type="SAM" id="Phobius"/>
    </source>
</evidence>
<organism evidence="2 3">
    <name type="scientific">Candidatus Doudnabacteria bacterium RIFCSPHIGHO2_01_52_17</name>
    <dbReference type="NCBI Taxonomy" id="1817820"/>
    <lineage>
        <taxon>Bacteria</taxon>
        <taxon>Candidatus Doudnaibacteriota</taxon>
    </lineage>
</organism>
<feature type="transmembrane region" description="Helical" evidence="1">
    <location>
        <begin position="49"/>
        <end position="68"/>
    </location>
</feature>
<gene>
    <name evidence="2" type="ORF">A3K06_00070</name>
</gene>
<keyword evidence="1" id="KW-0472">Membrane</keyword>
<sequence length="530" mass="55765">MNEFMPERAIALPGIFMRSTALILLVAFCGTALFGFTILYIFKPTPTQALFGIGGAITAIMLMAYHTARDFLKAMAEAFVLRFISTMLLQLLRRLETLHVVKNIMYYADALQFNQYIGNKLNKIVDKPADPTQVKDTEADTNIANIIGVFSVLPIGSQIMSDQQLKTMATGGQLTPQQESTIVKGALAMLTTQGGCRGVNRTAIQNVSKYIAAKNAGVTARSIDPGSPNFYEQMTRLADPFSSPAYVELGLEDTAQQVEAEADAAANQELLSAGQKTGKSLDGNTIQAGQANIEERVAAALNGLVGTNVQSGKLGFASKIGSTLADFVTQAILRNDIRVTAEKGTCGTGLPIPSTPAPPWPPLPGGGTFNITMTVNGSLSTAIRAGETATLSWNVVEPVGPLTIYNLPLECSPPPLSGSCQVSPTADTTYVLAVDGVSYAEATITVISGFVESASISASPQLLPPGGTTVVSWNVVGSGIRATLNGSAVGLSGSQSFLLTTSGRTFTLDIFDSQTGEVLDTQSVSVNIQF</sequence>
<dbReference type="EMBL" id="MFEG01000067">
    <property type="protein sequence ID" value="OGE74498.1"/>
    <property type="molecule type" value="Genomic_DNA"/>
</dbReference>
<reference evidence="2 3" key="1">
    <citation type="journal article" date="2016" name="Nat. Commun.">
        <title>Thousands of microbial genomes shed light on interconnected biogeochemical processes in an aquifer system.</title>
        <authorList>
            <person name="Anantharaman K."/>
            <person name="Brown C.T."/>
            <person name="Hug L.A."/>
            <person name="Sharon I."/>
            <person name="Castelle C.J."/>
            <person name="Probst A.J."/>
            <person name="Thomas B.C."/>
            <person name="Singh A."/>
            <person name="Wilkins M.J."/>
            <person name="Karaoz U."/>
            <person name="Brodie E.L."/>
            <person name="Williams K.H."/>
            <person name="Hubbard S.S."/>
            <person name="Banfield J.F."/>
        </authorList>
    </citation>
    <scope>NUCLEOTIDE SEQUENCE [LARGE SCALE GENOMIC DNA]</scope>
</reference>
<dbReference type="Proteomes" id="UP000176547">
    <property type="component" value="Unassembled WGS sequence"/>
</dbReference>
<keyword evidence="1" id="KW-1133">Transmembrane helix</keyword>
<feature type="transmembrane region" description="Helical" evidence="1">
    <location>
        <begin position="20"/>
        <end position="42"/>
    </location>
</feature>
<keyword evidence="1" id="KW-0812">Transmembrane</keyword>
<proteinExistence type="predicted"/>
<dbReference type="AlphaFoldDB" id="A0A1F5NAA2"/>
<evidence type="ECO:0000313" key="3">
    <source>
        <dbReference type="Proteomes" id="UP000176547"/>
    </source>
</evidence>